<dbReference type="EMBL" id="DXCX01000084">
    <property type="protein sequence ID" value="HIY73908.1"/>
    <property type="molecule type" value="Genomic_DNA"/>
</dbReference>
<accession>A0A9D1Z4N7</accession>
<sequence>MKVTVKDVLALLPTVDKIYLVWDGCVFQHSPFTALELDAYGDYMVGSICPTEEGGVEIVLAAQPVKVRWVKVAHSIHNIHKYK</sequence>
<proteinExistence type="predicted"/>
<dbReference type="Proteomes" id="UP000886824">
    <property type="component" value="Unassembled WGS sequence"/>
</dbReference>
<protein>
    <submittedName>
        <fullName evidence="1">Uncharacterized protein</fullName>
    </submittedName>
</protein>
<reference evidence="1" key="2">
    <citation type="submission" date="2021-04" db="EMBL/GenBank/DDBJ databases">
        <authorList>
            <person name="Gilroy R."/>
        </authorList>
    </citation>
    <scope>NUCLEOTIDE SEQUENCE</scope>
    <source>
        <strain evidence="1">CHK33-7979</strain>
    </source>
</reference>
<reference evidence="1" key="1">
    <citation type="journal article" date="2021" name="PeerJ">
        <title>Extensive microbial diversity within the chicken gut microbiome revealed by metagenomics and culture.</title>
        <authorList>
            <person name="Gilroy R."/>
            <person name="Ravi A."/>
            <person name="Getino M."/>
            <person name="Pursley I."/>
            <person name="Horton D.L."/>
            <person name="Alikhan N.F."/>
            <person name="Baker D."/>
            <person name="Gharbi K."/>
            <person name="Hall N."/>
            <person name="Watson M."/>
            <person name="Adriaenssens E.M."/>
            <person name="Foster-Nyarko E."/>
            <person name="Jarju S."/>
            <person name="Secka A."/>
            <person name="Antonio M."/>
            <person name="Oren A."/>
            <person name="Chaudhuri R.R."/>
            <person name="La Ragione R."/>
            <person name="Hildebrand F."/>
            <person name="Pallen M.J."/>
        </authorList>
    </citation>
    <scope>NUCLEOTIDE SEQUENCE</scope>
    <source>
        <strain evidence="1">CHK33-7979</strain>
    </source>
</reference>
<gene>
    <name evidence="1" type="ORF">H9826_08045</name>
</gene>
<evidence type="ECO:0000313" key="1">
    <source>
        <dbReference type="EMBL" id="HIY73908.1"/>
    </source>
</evidence>
<dbReference type="AlphaFoldDB" id="A0A9D1Z4N7"/>
<organism evidence="1 2">
    <name type="scientific">Candidatus Intestinimonas merdavium</name>
    <dbReference type="NCBI Taxonomy" id="2838622"/>
    <lineage>
        <taxon>Bacteria</taxon>
        <taxon>Bacillati</taxon>
        <taxon>Bacillota</taxon>
        <taxon>Clostridia</taxon>
        <taxon>Eubacteriales</taxon>
        <taxon>Intestinimonas</taxon>
    </lineage>
</organism>
<name>A0A9D1Z4N7_9FIRM</name>
<evidence type="ECO:0000313" key="2">
    <source>
        <dbReference type="Proteomes" id="UP000886824"/>
    </source>
</evidence>
<comment type="caution">
    <text evidence="1">The sequence shown here is derived from an EMBL/GenBank/DDBJ whole genome shotgun (WGS) entry which is preliminary data.</text>
</comment>